<dbReference type="Pfam" id="PF05050">
    <property type="entry name" value="Methyltransf_21"/>
    <property type="match status" value="2"/>
</dbReference>
<proteinExistence type="predicted"/>
<name>A0A8S1DR67_9INSE</name>
<sequence length="573" mass="66638">MLRHKTWWLLVALACFVVVVQLCLWIFLMQVQLGLMSAEIRDLSSNVHQSNDFVRDYMHAYASSPIEDYVRFFYTYPKSEVESLNNLSQEDPLLIKHIKKFLLIRPPKRLKPRVLNYDVSKGQGKRISELFKRKTGGIFVEYGAANDHYESNTLFLEARYNWTGLLIVPNPFNFGLRYAARRNAWLLPVCISLKKSPMMAKFNLERDVNVHCMPLYSILKAFNATSIDFFSLDAQGDELDVLRTLPFDVFDVKTFAIKLSNINGSKEHLQQFMTSKVFLVVVPLWWIFLMQVRLSLMSAEIGELNSIIRQRNFFVRDFMFAYGSSPIEDTEVRVFYTYPTSEVERLKNLSQEDPFLIKHIKNILLIPPPKHPRLRPGIADESRGQSRRISELFKHKTGGIFVECGASNGHHLSNTLYLEANYNWTGLLIEPEPHNFGQLYRFHRNAWLLPACLSLKRFPMMAKFNAMREWSKIDSSGINVHCMPLYSILKAFNATSIDFFSLDVEGNELDVLKTLPFDKVDIKTFAIEFSNIKEGKEHLRQFMISKGYYELPSTQKERSHLNWAQEDCIFVKK</sequence>
<keyword evidence="1" id="KW-0472">Membrane</keyword>
<dbReference type="GO" id="GO:0005794">
    <property type="term" value="C:Golgi apparatus"/>
    <property type="evidence" value="ECO:0007669"/>
    <property type="project" value="TreeGrafter"/>
</dbReference>
<reference evidence="3 4" key="1">
    <citation type="submission" date="2020-04" db="EMBL/GenBank/DDBJ databases">
        <authorList>
            <person name="Alioto T."/>
            <person name="Alioto T."/>
            <person name="Gomez Garrido J."/>
        </authorList>
    </citation>
    <scope>NUCLEOTIDE SEQUENCE [LARGE SCALE GENOMIC DNA]</scope>
</reference>
<keyword evidence="4" id="KW-1185">Reference proteome</keyword>
<feature type="domain" description="Methyltransferase FkbM" evidence="2">
    <location>
        <begin position="403"/>
        <end position="548"/>
    </location>
</feature>
<evidence type="ECO:0000313" key="4">
    <source>
        <dbReference type="Proteomes" id="UP000494165"/>
    </source>
</evidence>
<dbReference type="GO" id="GO:0005789">
    <property type="term" value="C:endoplasmic reticulum membrane"/>
    <property type="evidence" value="ECO:0007669"/>
    <property type="project" value="TreeGrafter"/>
</dbReference>
<dbReference type="OrthoDB" id="6357215at2759"/>
<dbReference type="SUPFAM" id="SSF53335">
    <property type="entry name" value="S-adenosyl-L-methionine-dependent methyltransferases"/>
    <property type="match status" value="1"/>
</dbReference>
<dbReference type="GO" id="GO:0006888">
    <property type="term" value="P:endoplasmic reticulum to Golgi vesicle-mediated transport"/>
    <property type="evidence" value="ECO:0007669"/>
    <property type="project" value="TreeGrafter"/>
</dbReference>
<evidence type="ECO:0000259" key="2">
    <source>
        <dbReference type="Pfam" id="PF05050"/>
    </source>
</evidence>
<gene>
    <name evidence="3" type="ORF">CLODIP_2_CD07010</name>
</gene>
<dbReference type="InterPro" id="IPR006342">
    <property type="entry name" value="FkbM_mtfrase"/>
</dbReference>
<dbReference type="EMBL" id="CADEPI010000301">
    <property type="protein sequence ID" value="CAB3383241.1"/>
    <property type="molecule type" value="Genomic_DNA"/>
</dbReference>
<protein>
    <recommendedName>
        <fullName evidence="2">Methyltransferase FkbM domain-containing protein</fullName>
    </recommendedName>
</protein>
<dbReference type="GO" id="GO:0016197">
    <property type="term" value="P:endosomal transport"/>
    <property type="evidence" value="ECO:0007669"/>
    <property type="project" value="TreeGrafter"/>
</dbReference>
<feature type="transmembrane region" description="Helical" evidence="1">
    <location>
        <begin position="6"/>
        <end position="28"/>
    </location>
</feature>
<organism evidence="3 4">
    <name type="scientific">Cloeon dipterum</name>
    <dbReference type="NCBI Taxonomy" id="197152"/>
    <lineage>
        <taxon>Eukaryota</taxon>
        <taxon>Metazoa</taxon>
        <taxon>Ecdysozoa</taxon>
        <taxon>Arthropoda</taxon>
        <taxon>Hexapoda</taxon>
        <taxon>Insecta</taxon>
        <taxon>Pterygota</taxon>
        <taxon>Palaeoptera</taxon>
        <taxon>Ephemeroptera</taxon>
        <taxon>Pisciforma</taxon>
        <taxon>Baetidae</taxon>
        <taxon>Cloeon</taxon>
    </lineage>
</organism>
<dbReference type="PANTHER" id="PTHR34009">
    <property type="entry name" value="PROTEIN STAR"/>
    <property type="match status" value="1"/>
</dbReference>
<accession>A0A8S1DR67</accession>
<dbReference type="PANTHER" id="PTHR34009:SF2">
    <property type="entry name" value="PROTEIN STAR"/>
    <property type="match status" value="1"/>
</dbReference>
<feature type="domain" description="Methyltransferase FkbM" evidence="2">
    <location>
        <begin position="204"/>
        <end position="259"/>
    </location>
</feature>
<dbReference type="Gene3D" id="3.40.50.150">
    <property type="entry name" value="Vaccinia Virus protein VP39"/>
    <property type="match status" value="1"/>
</dbReference>
<dbReference type="Proteomes" id="UP000494165">
    <property type="component" value="Unassembled WGS sequence"/>
</dbReference>
<evidence type="ECO:0000313" key="3">
    <source>
        <dbReference type="EMBL" id="CAB3383241.1"/>
    </source>
</evidence>
<dbReference type="InterPro" id="IPR053202">
    <property type="entry name" value="EGF_Rcpt_Signaling_Reg"/>
</dbReference>
<evidence type="ECO:0000256" key="1">
    <source>
        <dbReference type="SAM" id="Phobius"/>
    </source>
</evidence>
<keyword evidence="1" id="KW-0812">Transmembrane</keyword>
<dbReference type="InterPro" id="IPR029063">
    <property type="entry name" value="SAM-dependent_MTases_sf"/>
</dbReference>
<keyword evidence="1" id="KW-1133">Transmembrane helix</keyword>
<dbReference type="GO" id="GO:0031902">
    <property type="term" value="C:late endosome membrane"/>
    <property type="evidence" value="ECO:0007669"/>
    <property type="project" value="TreeGrafter"/>
</dbReference>
<comment type="caution">
    <text evidence="3">The sequence shown here is derived from an EMBL/GenBank/DDBJ whole genome shotgun (WGS) entry which is preliminary data.</text>
</comment>
<dbReference type="GO" id="GO:0005886">
    <property type="term" value="C:plasma membrane"/>
    <property type="evidence" value="ECO:0007669"/>
    <property type="project" value="TreeGrafter"/>
</dbReference>
<dbReference type="AlphaFoldDB" id="A0A8S1DR67"/>